<organism evidence="2 3">
    <name type="scientific">Fructilactobacillus myrtifloralis</name>
    <dbReference type="NCBI Taxonomy" id="2940301"/>
    <lineage>
        <taxon>Bacteria</taxon>
        <taxon>Bacillati</taxon>
        <taxon>Bacillota</taxon>
        <taxon>Bacilli</taxon>
        <taxon>Lactobacillales</taxon>
        <taxon>Lactobacillaceae</taxon>
        <taxon>Fructilactobacillus</taxon>
    </lineage>
</organism>
<protein>
    <submittedName>
        <fullName evidence="2">NAD(P)H-binding protein</fullName>
    </submittedName>
</protein>
<name>A0ABY5BP00_9LACO</name>
<proteinExistence type="predicted"/>
<dbReference type="PANTHER" id="PTHR43355:SF2">
    <property type="entry name" value="FLAVIN REDUCTASE (NADPH)"/>
    <property type="match status" value="1"/>
</dbReference>
<dbReference type="EMBL" id="CP097116">
    <property type="protein sequence ID" value="USS84817.1"/>
    <property type="molecule type" value="Genomic_DNA"/>
</dbReference>
<feature type="domain" description="NAD(P)-binding" evidence="1">
    <location>
        <begin position="8"/>
        <end position="186"/>
    </location>
</feature>
<accession>A0ABY5BP00</accession>
<keyword evidence="3" id="KW-1185">Reference proteome</keyword>
<dbReference type="Gene3D" id="3.40.50.720">
    <property type="entry name" value="NAD(P)-binding Rossmann-like Domain"/>
    <property type="match status" value="1"/>
</dbReference>
<evidence type="ECO:0000313" key="3">
    <source>
        <dbReference type="Proteomes" id="UP001056707"/>
    </source>
</evidence>
<sequence>MKVTILAAAGQIGELVTADLLNDTTDELTLVARDAPARLANFTDPRVTLVDLDLLETSQLAAVLHGQDLVILAVTPDQDVADSVINAMDTAGVRRIIVAGAIGVEDEVPGKFGEWNRKMSGGLIAPFIQGFHALENSDLDYTYVRMTWLYNDPQKTDYVITQPGEPQAGVQISRSAVANFITQLVQAGATDYQRASIGIYEPGSDRYDHPTFY</sequence>
<dbReference type="InterPro" id="IPR036291">
    <property type="entry name" value="NAD(P)-bd_dom_sf"/>
</dbReference>
<evidence type="ECO:0000259" key="1">
    <source>
        <dbReference type="Pfam" id="PF13460"/>
    </source>
</evidence>
<evidence type="ECO:0000313" key="2">
    <source>
        <dbReference type="EMBL" id="USS84817.1"/>
    </source>
</evidence>
<dbReference type="Proteomes" id="UP001056707">
    <property type="component" value="Chromosome"/>
</dbReference>
<gene>
    <name evidence="2" type="ORF">M3M35_05790</name>
</gene>
<dbReference type="RefSeq" id="WP_252749719.1">
    <property type="nucleotide sequence ID" value="NZ_CP097116.1"/>
</dbReference>
<dbReference type="SUPFAM" id="SSF51735">
    <property type="entry name" value="NAD(P)-binding Rossmann-fold domains"/>
    <property type="match status" value="1"/>
</dbReference>
<reference evidence="2" key="1">
    <citation type="submission" date="2022-05" db="EMBL/GenBank/DDBJ databases">
        <authorList>
            <person name="Oliphant S.A."/>
            <person name="Watson-Haigh N.S."/>
            <person name="Sumby K.M."/>
            <person name="Gardner J.M."/>
            <person name="Jiranek V."/>
        </authorList>
    </citation>
    <scope>NUCLEOTIDE SEQUENCE</scope>
    <source>
        <strain evidence="2">KI16_H9</strain>
    </source>
</reference>
<dbReference type="Pfam" id="PF13460">
    <property type="entry name" value="NAD_binding_10"/>
    <property type="match status" value="1"/>
</dbReference>
<dbReference type="InterPro" id="IPR051606">
    <property type="entry name" value="Polyketide_Oxido-like"/>
</dbReference>
<dbReference type="InterPro" id="IPR016040">
    <property type="entry name" value="NAD(P)-bd_dom"/>
</dbReference>
<dbReference type="PANTHER" id="PTHR43355">
    <property type="entry name" value="FLAVIN REDUCTASE (NADPH)"/>
    <property type="match status" value="1"/>
</dbReference>